<accession>A0ACB9GEA3</accession>
<name>A0ACB9GEA3_CICIN</name>
<organism evidence="1 2">
    <name type="scientific">Cichorium intybus</name>
    <name type="common">Chicory</name>
    <dbReference type="NCBI Taxonomy" id="13427"/>
    <lineage>
        <taxon>Eukaryota</taxon>
        <taxon>Viridiplantae</taxon>
        <taxon>Streptophyta</taxon>
        <taxon>Embryophyta</taxon>
        <taxon>Tracheophyta</taxon>
        <taxon>Spermatophyta</taxon>
        <taxon>Magnoliopsida</taxon>
        <taxon>eudicotyledons</taxon>
        <taxon>Gunneridae</taxon>
        <taxon>Pentapetalae</taxon>
        <taxon>asterids</taxon>
        <taxon>campanulids</taxon>
        <taxon>Asterales</taxon>
        <taxon>Asteraceae</taxon>
        <taxon>Cichorioideae</taxon>
        <taxon>Cichorieae</taxon>
        <taxon>Cichoriinae</taxon>
        <taxon>Cichorium</taxon>
    </lineage>
</organism>
<evidence type="ECO:0000313" key="1">
    <source>
        <dbReference type="EMBL" id="KAI3781807.1"/>
    </source>
</evidence>
<reference evidence="1 2" key="2">
    <citation type="journal article" date="2022" name="Mol. Ecol. Resour.">
        <title>The genomes of chicory, endive, great burdock and yacon provide insights into Asteraceae paleo-polyploidization history and plant inulin production.</title>
        <authorList>
            <person name="Fan W."/>
            <person name="Wang S."/>
            <person name="Wang H."/>
            <person name="Wang A."/>
            <person name="Jiang F."/>
            <person name="Liu H."/>
            <person name="Zhao H."/>
            <person name="Xu D."/>
            <person name="Zhang Y."/>
        </authorList>
    </citation>
    <scope>NUCLEOTIDE SEQUENCE [LARGE SCALE GENOMIC DNA]</scope>
    <source>
        <strain evidence="2">cv. Punajuju</strain>
        <tissue evidence="1">Leaves</tissue>
    </source>
</reference>
<dbReference type="EMBL" id="CM042010">
    <property type="protein sequence ID" value="KAI3781807.1"/>
    <property type="molecule type" value="Genomic_DNA"/>
</dbReference>
<keyword evidence="2" id="KW-1185">Reference proteome</keyword>
<sequence>MDRQEEEEDEWEDGEINGYEDEHEVSKVPESDIHGKNREEDKVEEDGHEQDSRPSVKPTEKDAAFVVFNENTENAPILNVAQKENDAPFVVLNENTENTPVLNVVQMEDTGEINQEPLVIENAEFEEGGGKDQMREKKSGQNMAQFRKGRSTDDQETKGDTDLQFQEYGSDIQNSSDQIEFGETQPVFDLDGAESSQSIDLNSEPLEGYDWQDLVEEDLLRRENPKNLKTKTED</sequence>
<comment type="caution">
    <text evidence="1">The sequence shown here is derived from an EMBL/GenBank/DDBJ whole genome shotgun (WGS) entry which is preliminary data.</text>
</comment>
<dbReference type="Proteomes" id="UP001055811">
    <property type="component" value="Linkage Group LG02"/>
</dbReference>
<gene>
    <name evidence="1" type="ORF">L2E82_11833</name>
</gene>
<protein>
    <submittedName>
        <fullName evidence="1">Uncharacterized protein</fullName>
    </submittedName>
</protein>
<evidence type="ECO:0000313" key="2">
    <source>
        <dbReference type="Proteomes" id="UP001055811"/>
    </source>
</evidence>
<reference evidence="2" key="1">
    <citation type="journal article" date="2022" name="Mol. Ecol. Resour.">
        <title>The genomes of chicory, endive, great burdock and yacon provide insights into Asteraceae palaeo-polyploidization history and plant inulin production.</title>
        <authorList>
            <person name="Fan W."/>
            <person name="Wang S."/>
            <person name="Wang H."/>
            <person name="Wang A."/>
            <person name="Jiang F."/>
            <person name="Liu H."/>
            <person name="Zhao H."/>
            <person name="Xu D."/>
            <person name="Zhang Y."/>
        </authorList>
    </citation>
    <scope>NUCLEOTIDE SEQUENCE [LARGE SCALE GENOMIC DNA]</scope>
    <source>
        <strain evidence="2">cv. Punajuju</strain>
    </source>
</reference>
<proteinExistence type="predicted"/>